<feature type="compositionally biased region" description="Acidic residues" evidence="1">
    <location>
        <begin position="37"/>
        <end position="52"/>
    </location>
</feature>
<dbReference type="AlphaFoldDB" id="A0A3R7C1U4"/>
<dbReference type="SUPFAM" id="SSF50630">
    <property type="entry name" value="Acid proteases"/>
    <property type="match status" value="1"/>
</dbReference>
<reference evidence="2 3" key="1">
    <citation type="submission" date="2018-08" db="EMBL/GenBank/DDBJ databases">
        <title>Aphanomyces genome sequencing and annotation.</title>
        <authorList>
            <person name="Minardi D."/>
            <person name="Oidtmann B."/>
            <person name="Van Der Giezen M."/>
            <person name="Studholme D.J."/>
        </authorList>
    </citation>
    <scope>NUCLEOTIDE SEQUENCE [LARGE SCALE GENOMIC DNA]</scope>
    <source>
        <strain evidence="2 3">Da</strain>
    </source>
</reference>
<feature type="region of interest" description="Disordered" evidence="1">
    <location>
        <begin position="1"/>
        <end position="83"/>
    </location>
</feature>
<evidence type="ECO:0000313" key="3">
    <source>
        <dbReference type="Proteomes" id="UP000285430"/>
    </source>
</evidence>
<gene>
    <name evidence="2" type="ORF">DYB37_011843</name>
</gene>
<name>A0A3R7C1U4_APHAT</name>
<dbReference type="InterPro" id="IPR021109">
    <property type="entry name" value="Peptidase_aspartic_dom_sf"/>
</dbReference>
<comment type="caution">
    <text evidence="2">The sequence shown here is derived from an EMBL/GenBank/DDBJ whole genome shotgun (WGS) entry which is preliminary data.</text>
</comment>
<evidence type="ECO:0000313" key="2">
    <source>
        <dbReference type="EMBL" id="RHZ30513.1"/>
    </source>
</evidence>
<dbReference type="Gene3D" id="2.40.70.10">
    <property type="entry name" value="Acid Proteases"/>
    <property type="match status" value="1"/>
</dbReference>
<sequence>MARSPQQKARRAAAAAARSATISPSVRDTDDGPHGDDSEDDEDDDDYENPDDEATKPFAAGDDSSDSEAEVGPPAAKRAKKHSPRINFRNIVVRGFDPSRDIPIETYLRDFDRATRTYASINEVHWTDEALGAFLYEKLEGEAALWASSCSPSWTDADYWGTALKQHLMDQYSRTTVETIDDIRVAMSRLVKTKDQTWSAYGQAIEAAKKGHDVGHKFLVTCFENGLPTQYAWACRSNKPINVSQAAIGLQQLFRTDGVGVGGPDTRPIKTLSTVTHFDETNEQPPPPSEAIPSDAFTHTALRTLMASMEMMAQRMPGGRGGLPTWHLTVDGVAVAARVDSCSTSCVGNETMATLGTFLRSSHSYVEGCTGNVLPVTQVRRVEWTVQQGTFVAEVHVVPGMSDRLLLGSDFMTQYGMAMIWSSRELHFPSTGPHGVRVPFTLESMRPGTATAIPVRRATLTRRVKLPAMCGGLTKIQVAAPDGTEVLFTPFPGDGRAQALMAATVSTVRAGAIVVPAVNTTGSKQRSREREAVGLWTPLSHELTVLDMVDVTIDAVEDWLSSINAEGVADLPMEDAIRLDHLNAAQRAQMLRQTSPTYQWKRSWTTCWAWTPKG</sequence>
<protein>
    <submittedName>
        <fullName evidence="2">Uncharacterized protein</fullName>
    </submittedName>
</protein>
<organism evidence="2 3">
    <name type="scientific">Aphanomyces astaci</name>
    <name type="common">Crayfish plague agent</name>
    <dbReference type="NCBI Taxonomy" id="112090"/>
    <lineage>
        <taxon>Eukaryota</taxon>
        <taxon>Sar</taxon>
        <taxon>Stramenopiles</taxon>
        <taxon>Oomycota</taxon>
        <taxon>Saprolegniomycetes</taxon>
        <taxon>Saprolegniales</taxon>
        <taxon>Verrucalvaceae</taxon>
        <taxon>Aphanomyces</taxon>
    </lineage>
</organism>
<proteinExistence type="predicted"/>
<dbReference type="VEuPathDB" id="FungiDB:H257_03303"/>
<feature type="compositionally biased region" description="Basic and acidic residues" evidence="1">
    <location>
        <begin position="27"/>
        <end position="36"/>
    </location>
</feature>
<evidence type="ECO:0000256" key="1">
    <source>
        <dbReference type="SAM" id="MobiDB-lite"/>
    </source>
</evidence>
<dbReference type="EMBL" id="QUTH01001447">
    <property type="protein sequence ID" value="RHZ30513.1"/>
    <property type="molecule type" value="Genomic_DNA"/>
</dbReference>
<dbReference type="Proteomes" id="UP000285430">
    <property type="component" value="Unassembled WGS sequence"/>
</dbReference>
<accession>A0A3R7C1U4</accession>